<evidence type="ECO:0000259" key="7">
    <source>
        <dbReference type="SMART" id="SM00235"/>
    </source>
</evidence>
<dbReference type="PANTHER" id="PTHR10201:SF213">
    <property type="entry name" value="METALLOENDOPROTEINASE 2-MMP-LIKE"/>
    <property type="match status" value="1"/>
</dbReference>
<keyword evidence="4 6" id="KW-0862">Zinc</keyword>
<feature type="binding site" evidence="6">
    <location>
        <position position="109"/>
    </location>
    <ligand>
        <name>Ca(2+)</name>
        <dbReference type="ChEBI" id="CHEBI:29108"/>
        <label>3</label>
    </ligand>
</feature>
<feature type="binding site" evidence="6">
    <location>
        <position position="87"/>
    </location>
    <ligand>
        <name>Ca(2+)</name>
        <dbReference type="ChEBI" id="CHEBI:29108"/>
        <label>3</label>
    </ligand>
</feature>
<keyword evidence="9" id="KW-1185">Reference proteome</keyword>
<feature type="binding site" evidence="6">
    <location>
        <position position="81"/>
    </location>
    <ligand>
        <name>Zn(2+)</name>
        <dbReference type="ChEBI" id="CHEBI:29105"/>
        <label>1</label>
    </ligand>
</feature>
<dbReference type="GO" id="GO:0008270">
    <property type="term" value="F:zinc ion binding"/>
    <property type="evidence" value="ECO:0007669"/>
    <property type="project" value="InterPro"/>
</dbReference>
<feature type="binding site" evidence="6">
    <location>
        <position position="79"/>
    </location>
    <ligand>
        <name>Zn(2+)</name>
        <dbReference type="ChEBI" id="CHEBI:29105"/>
        <label>1</label>
    </ligand>
</feature>
<dbReference type="GO" id="GO:0030198">
    <property type="term" value="P:extracellular matrix organization"/>
    <property type="evidence" value="ECO:0007669"/>
    <property type="project" value="TreeGrafter"/>
</dbReference>
<protein>
    <recommendedName>
        <fullName evidence="7">Peptidase metallopeptidase domain-containing protein</fullName>
    </recommendedName>
</protein>
<name>A0A5N6RE37_9ROSI</name>
<dbReference type="Proteomes" id="UP000327013">
    <property type="component" value="Chromosome 6"/>
</dbReference>
<feature type="binding site" evidence="6">
    <location>
        <position position="69"/>
    </location>
    <ligand>
        <name>Ca(2+)</name>
        <dbReference type="ChEBI" id="CHEBI:29108"/>
        <label>2</label>
    </ligand>
</feature>
<feature type="binding site" evidence="6">
    <location>
        <position position="128"/>
    </location>
    <ligand>
        <name>Zn(2+)</name>
        <dbReference type="ChEBI" id="CHEBI:29105"/>
        <label>2</label>
        <note>catalytic</note>
    </ligand>
</feature>
<accession>A0A5N6RE37</accession>
<sequence>MAHCIYTVSHYTFFQGEPKWPPSKYHLTYRFEDGTPSEAMNPVAQAFLTWASNTRFTFSQLAQGNSNADINIGFHRREHGDGNPFDGAGGTVAHAFAPQDGRFHYDGDESWSAGAMPGAIDLQTVALHEIGHLLGLDHSEDEGAIMYALLPVGATKGLHADDIQGIKALYNA</sequence>
<feature type="binding site" evidence="6">
    <location>
        <position position="106"/>
    </location>
    <ligand>
        <name>Ca(2+)</name>
        <dbReference type="ChEBI" id="CHEBI:29108"/>
        <label>3</label>
    </ligand>
</feature>
<evidence type="ECO:0000256" key="3">
    <source>
        <dbReference type="ARBA" id="ARBA00022801"/>
    </source>
</evidence>
<feature type="binding site" evidence="6">
    <location>
        <position position="94"/>
    </location>
    <ligand>
        <name>Zn(2+)</name>
        <dbReference type="ChEBI" id="CHEBI:29105"/>
        <label>1</label>
    </ligand>
</feature>
<organism evidence="8 9">
    <name type="scientific">Carpinus fangiana</name>
    <dbReference type="NCBI Taxonomy" id="176857"/>
    <lineage>
        <taxon>Eukaryota</taxon>
        <taxon>Viridiplantae</taxon>
        <taxon>Streptophyta</taxon>
        <taxon>Embryophyta</taxon>
        <taxon>Tracheophyta</taxon>
        <taxon>Spermatophyta</taxon>
        <taxon>Magnoliopsida</taxon>
        <taxon>eudicotyledons</taxon>
        <taxon>Gunneridae</taxon>
        <taxon>Pentapetalae</taxon>
        <taxon>rosids</taxon>
        <taxon>fabids</taxon>
        <taxon>Fagales</taxon>
        <taxon>Betulaceae</taxon>
        <taxon>Carpinus</taxon>
    </lineage>
</organism>
<dbReference type="InterPro" id="IPR001818">
    <property type="entry name" value="Pept_M10_metallopeptidase"/>
</dbReference>
<dbReference type="GO" id="GO:0006508">
    <property type="term" value="P:proteolysis"/>
    <property type="evidence" value="ECO:0007669"/>
    <property type="project" value="UniProtKB-KW"/>
</dbReference>
<evidence type="ECO:0000313" key="8">
    <source>
        <dbReference type="EMBL" id="KAE8076060.1"/>
    </source>
</evidence>
<dbReference type="GO" id="GO:0030574">
    <property type="term" value="P:collagen catabolic process"/>
    <property type="evidence" value="ECO:0007669"/>
    <property type="project" value="TreeGrafter"/>
</dbReference>
<gene>
    <name evidence="8" type="ORF">FH972_014733</name>
</gene>
<keyword evidence="6" id="KW-0106">Calcium</keyword>
<keyword evidence="3" id="KW-0378">Hydrolase</keyword>
<dbReference type="InterPro" id="IPR021190">
    <property type="entry name" value="Pept_M10A"/>
</dbReference>
<feature type="binding site" evidence="6">
    <location>
        <position position="109"/>
    </location>
    <ligand>
        <name>Ca(2+)</name>
        <dbReference type="ChEBI" id="CHEBI:29108"/>
        <label>1</label>
    </ligand>
</feature>
<feature type="binding site" evidence="6">
    <location>
        <position position="146"/>
    </location>
    <ligand>
        <name>Zn(2+)</name>
        <dbReference type="ChEBI" id="CHEBI:29105"/>
        <label>2</label>
        <note>catalytic</note>
    </ligand>
</feature>
<dbReference type="InterPro" id="IPR006026">
    <property type="entry name" value="Peptidase_Metallo"/>
</dbReference>
<feature type="binding site" evidence="6">
    <location>
        <position position="86"/>
    </location>
    <ligand>
        <name>Ca(2+)</name>
        <dbReference type="ChEBI" id="CHEBI:29108"/>
        <label>3</label>
    </ligand>
</feature>
<comment type="cofactor">
    <cofactor evidence="6">
        <name>Zn(2+)</name>
        <dbReference type="ChEBI" id="CHEBI:29105"/>
    </cofactor>
    <text evidence="6">Binds 2 Zn(2+) ions per subunit.</text>
</comment>
<evidence type="ECO:0000313" key="9">
    <source>
        <dbReference type="Proteomes" id="UP000327013"/>
    </source>
</evidence>
<comment type="cofactor">
    <cofactor evidence="6">
        <name>Ca(2+)</name>
        <dbReference type="ChEBI" id="CHEBI:29108"/>
    </cofactor>
    <text evidence="6">Can bind about 5 Ca(2+) ions per subunit.</text>
</comment>
<dbReference type="SUPFAM" id="SSF55486">
    <property type="entry name" value="Metalloproteases ('zincins'), catalytic domain"/>
    <property type="match status" value="1"/>
</dbReference>
<evidence type="ECO:0000256" key="2">
    <source>
        <dbReference type="ARBA" id="ARBA00022723"/>
    </source>
</evidence>
<evidence type="ECO:0000256" key="1">
    <source>
        <dbReference type="ARBA" id="ARBA00022670"/>
    </source>
</evidence>
<dbReference type="GO" id="GO:0031012">
    <property type="term" value="C:extracellular matrix"/>
    <property type="evidence" value="ECO:0007669"/>
    <property type="project" value="InterPro"/>
</dbReference>
<feature type="binding site" evidence="6">
    <location>
        <position position="132"/>
    </location>
    <ligand>
        <name>Zn(2+)</name>
        <dbReference type="ChEBI" id="CHEBI:29105"/>
        <label>2</label>
        <note>catalytic</note>
    </ligand>
</feature>
<keyword evidence="2 6" id="KW-0479">Metal-binding</keyword>
<evidence type="ECO:0000256" key="4">
    <source>
        <dbReference type="ARBA" id="ARBA00022833"/>
    </source>
</evidence>
<reference evidence="8 9" key="1">
    <citation type="submission" date="2019-06" db="EMBL/GenBank/DDBJ databases">
        <title>A chromosomal-level reference genome of Carpinus fangiana (Coryloideae, Betulaceae).</title>
        <authorList>
            <person name="Yang X."/>
            <person name="Wang Z."/>
            <person name="Zhang L."/>
            <person name="Hao G."/>
            <person name="Liu J."/>
            <person name="Yang Y."/>
        </authorList>
    </citation>
    <scope>NUCLEOTIDE SEQUENCE [LARGE SCALE GENOMIC DNA]</scope>
    <source>
        <strain evidence="8">Cfa_2016G</strain>
        <tissue evidence="8">Leaf</tissue>
    </source>
</reference>
<feature type="binding site" evidence="6">
    <location>
        <position position="138"/>
    </location>
    <ligand>
        <name>Zn(2+)</name>
        <dbReference type="ChEBI" id="CHEBI:29105"/>
        <label>2</label>
        <note>catalytic</note>
    </ligand>
</feature>
<dbReference type="Gene3D" id="3.40.390.10">
    <property type="entry name" value="Collagenase (Catalytic Domain)"/>
    <property type="match status" value="1"/>
</dbReference>
<dbReference type="SMART" id="SM00235">
    <property type="entry name" value="ZnMc"/>
    <property type="match status" value="1"/>
</dbReference>
<dbReference type="GO" id="GO:0004222">
    <property type="term" value="F:metalloendopeptidase activity"/>
    <property type="evidence" value="ECO:0007669"/>
    <property type="project" value="InterPro"/>
</dbReference>
<dbReference type="InterPro" id="IPR033739">
    <property type="entry name" value="M10A_MMP"/>
</dbReference>
<dbReference type="OrthoDB" id="406838at2759"/>
<dbReference type="PANTHER" id="PTHR10201">
    <property type="entry name" value="MATRIX METALLOPROTEINASE"/>
    <property type="match status" value="1"/>
</dbReference>
<feature type="binding site" evidence="6">
    <location>
        <position position="104"/>
    </location>
    <ligand>
        <name>Zn(2+)</name>
        <dbReference type="ChEBI" id="CHEBI:29105"/>
        <label>1</label>
    </ligand>
</feature>
<evidence type="ECO:0000256" key="6">
    <source>
        <dbReference type="PIRSR" id="PIRSR621190-2"/>
    </source>
</evidence>
<dbReference type="EMBL" id="CM017326">
    <property type="protein sequence ID" value="KAE8076060.1"/>
    <property type="molecule type" value="Genomic_DNA"/>
</dbReference>
<dbReference type="InterPro" id="IPR024079">
    <property type="entry name" value="MetalloPept_cat_dom_sf"/>
</dbReference>
<feature type="active site" evidence="5">
    <location>
        <position position="129"/>
    </location>
</feature>
<evidence type="ECO:0000256" key="5">
    <source>
        <dbReference type="PIRSR" id="PIRSR621190-1"/>
    </source>
</evidence>
<dbReference type="Pfam" id="PF00413">
    <property type="entry name" value="Peptidase_M10"/>
    <property type="match status" value="1"/>
</dbReference>
<dbReference type="AlphaFoldDB" id="A0A5N6RE37"/>
<proteinExistence type="predicted"/>
<keyword evidence="1" id="KW-0645">Protease</keyword>
<dbReference type="PRINTS" id="PR00138">
    <property type="entry name" value="MATRIXIN"/>
</dbReference>
<dbReference type="CDD" id="cd04278">
    <property type="entry name" value="ZnMc_MMP"/>
    <property type="match status" value="1"/>
</dbReference>
<feature type="domain" description="Peptidase metallopeptidase" evidence="7">
    <location>
        <begin position="16"/>
        <end position="172"/>
    </location>
</feature>